<dbReference type="Pfam" id="PF06985">
    <property type="entry name" value="HET"/>
    <property type="match status" value="1"/>
</dbReference>
<evidence type="ECO:0000313" key="2">
    <source>
        <dbReference type="EMBL" id="KAF2181322.1"/>
    </source>
</evidence>
<keyword evidence="3" id="KW-1185">Reference proteome</keyword>
<dbReference type="PANTHER" id="PTHR24148">
    <property type="entry name" value="ANKYRIN REPEAT DOMAIN-CONTAINING PROTEIN 39 HOMOLOG-RELATED"/>
    <property type="match status" value="1"/>
</dbReference>
<dbReference type="InterPro" id="IPR052895">
    <property type="entry name" value="HetReg/Transcr_Mod"/>
</dbReference>
<name>A0A6A6DSF7_9PEZI</name>
<accession>A0A6A6DSF7</accession>
<dbReference type="AlphaFoldDB" id="A0A6A6DSF7"/>
<dbReference type="EMBL" id="ML994653">
    <property type="protein sequence ID" value="KAF2181322.1"/>
    <property type="molecule type" value="Genomic_DNA"/>
</dbReference>
<gene>
    <name evidence="2" type="ORF">K469DRAFT_713740</name>
</gene>
<evidence type="ECO:0000313" key="3">
    <source>
        <dbReference type="Proteomes" id="UP000800200"/>
    </source>
</evidence>
<sequence length="621" mass="71358">MTDSTYQYEPLPDDFIRLLHLIPGENEDPVTVQLVSVPLGEAPSFEALSYVWGDRLNTTEIECGQRPFSIRTNLRDALYHLRHPTEIKLLWADAICINQEDDAERSRQVRLMGLIYWTADRVIVWLGMDDDACPASEMFSLIRDVSELASKQLTEQLESGNAMPEVSLEELSQYDVERWKKFGTFVETHNWFYRGWVIQELGLAADAWLICGKEKLAFEDYLPFVRWIVNQGVLLCRTFRISMRPQYLATDYWLSTKMSLEYGDAPFQKMSFLEVLGETRSAVCSDSRDYVYAFLGHPSAFEAYPKDPTPYRNYTDNFFSTDRKPIVEPDYGKMAEQVYADVARNLMKHYGNLDVLSYVSHTHETIQDKYPSWAPRWNVECPLVPLSIGSYYSTSANSAPVFSFQEEELHILGMEFDVVDWVGHVPEDFSDGLVGEIVTVDDILENRLDALWNTYKFRLWQRHGASKRPDREAFLYTLTAGLIGYKPAEDHVAEFRANVAAFELQKINSLNTRTTRWRADPQRIEDLGRESKGGDASRFLIDVQQMAEYRSLFITKSGRIGLVNRVTEVGDRCCILSGGKTPYILRRVAKDKYKLVAEAYIHGVMRGEAFREGDMGNIVLI</sequence>
<feature type="domain" description="Heterokaryon incompatibility" evidence="1">
    <location>
        <begin position="45"/>
        <end position="200"/>
    </location>
</feature>
<organism evidence="2 3">
    <name type="scientific">Zopfia rhizophila CBS 207.26</name>
    <dbReference type="NCBI Taxonomy" id="1314779"/>
    <lineage>
        <taxon>Eukaryota</taxon>
        <taxon>Fungi</taxon>
        <taxon>Dikarya</taxon>
        <taxon>Ascomycota</taxon>
        <taxon>Pezizomycotina</taxon>
        <taxon>Dothideomycetes</taxon>
        <taxon>Dothideomycetes incertae sedis</taxon>
        <taxon>Zopfiaceae</taxon>
        <taxon>Zopfia</taxon>
    </lineage>
</organism>
<proteinExistence type="predicted"/>
<dbReference type="OrthoDB" id="2157530at2759"/>
<dbReference type="Proteomes" id="UP000800200">
    <property type="component" value="Unassembled WGS sequence"/>
</dbReference>
<dbReference type="Pfam" id="PF26639">
    <property type="entry name" value="Het-6_barrel"/>
    <property type="match status" value="1"/>
</dbReference>
<dbReference type="InterPro" id="IPR010730">
    <property type="entry name" value="HET"/>
</dbReference>
<dbReference type="PANTHER" id="PTHR24148:SF64">
    <property type="entry name" value="HETEROKARYON INCOMPATIBILITY DOMAIN-CONTAINING PROTEIN"/>
    <property type="match status" value="1"/>
</dbReference>
<protein>
    <submittedName>
        <fullName evidence="2">HET-domain-containing protein</fullName>
    </submittedName>
</protein>
<reference evidence="2" key="1">
    <citation type="journal article" date="2020" name="Stud. Mycol.">
        <title>101 Dothideomycetes genomes: a test case for predicting lifestyles and emergence of pathogens.</title>
        <authorList>
            <person name="Haridas S."/>
            <person name="Albert R."/>
            <person name="Binder M."/>
            <person name="Bloem J."/>
            <person name="Labutti K."/>
            <person name="Salamov A."/>
            <person name="Andreopoulos B."/>
            <person name="Baker S."/>
            <person name="Barry K."/>
            <person name="Bills G."/>
            <person name="Bluhm B."/>
            <person name="Cannon C."/>
            <person name="Castanera R."/>
            <person name="Culley D."/>
            <person name="Daum C."/>
            <person name="Ezra D."/>
            <person name="Gonzalez J."/>
            <person name="Henrissat B."/>
            <person name="Kuo A."/>
            <person name="Liang C."/>
            <person name="Lipzen A."/>
            <person name="Lutzoni F."/>
            <person name="Magnuson J."/>
            <person name="Mondo S."/>
            <person name="Nolan M."/>
            <person name="Ohm R."/>
            <person name="Pangilinan J."/>
            <person name="Park H.-J."/>
            <person name="Ramirez L."/>
            <person name="Alfaro M."/>
            <person name="Sun H."/>
            <person name="Tritt A."/>
            <person name="Yoshinaga Y."/>
            <person name="Zwiers L.-H."/>
            <person name="Turgeon B."/>
            <person name="Goodwin S."/>
            <person name="Spatafora J."/>
            <person name="Crous P."/>
            <person name="Grigoriev I."/>
        </authorList>
    </citation>
    <scope>NUCLEOTIDE SEQUENCE</scope>
    <source>
        <strain evidence="2">CBS 207.26</strain>
    </source>
</reference>
<evidence type="ECO:0000259" key="1">
    <source>
        <dbReference type="Pfam" id="PF06985"/>
    </source>
</evidence>